<feature type="transmembrane region" description="Helical" evidence="15">
    <location>
        <begin position="177"/>
        <end position="196"/>
    </location>
</feature>
<dbReference type="InterPro" id="IPR027057">
    <property type="entry name" value="CAXX_Prtase_1"/>
</dbReference>
<comment type="caution">
    <text evidence="15">Lacks conserved residue(s) required for the propagation of feature annotation.</text>
</comment>
<name>A0A4S8S9B9_AURPU</name>
<dbReference type="Pfam" id="PF16491">
    <property type="entry name" value="Peptidase_M48_N"/>
    <property type="match status" value="1"/>
</dbReference>
<evidence type="ECO:0000256" key="3">
    <source>
        <dbReference type="ARBA" id="ARBA00022692"/>
    </source>
</evidence>
<evidence type="ECO:0000256" key="2">
    <source>
        <dbReference type="ARBA" id="ARBA00022670"/>
    </source>
</evidence>
<evidence type="ECO:0000256" key="10">
    <source>
        <dbReference type="ARBA" id="ARBA00023136"/>
    </source>
</evidence>
<keyword evidence="4 14" id="KW-0479">Metal-binding</keyword>
<comment type="similarity">
    <text evidence="12 15">Belongs to the peptidase M48A family.</text>
</comment>
<evidence type="ECO:0000256" key="15">
    <source>
        <dbReference type="RuleBase" id="RU366005"/>
    </source>
</evidence>
<dbReference type="Proteomes" id="UP000304951">
    <property type="component" value="Unassembled WGS sequence"/>
</dbReference>
<evidence type="ECO:0000259" key="16">
    <source>
        <dbReference type="Pfam" id="PF01435"/>
    </source>
</evidence>
<evidence type="ECO:0000313" key="18">
    <source>
        <dbReference type="EMBL" id="THV66911.1"/>
    </source>
</evidence>
<feature type="binding site" evidence="14">
    <location>
        <position position="312"/>
    </location>
    <ligand>
        <name>Zn(2+)</name>
        <dbReference type="ChEBI" id="CHEBI:29105"/>
        <note>catalytic</note>
    </ligand>
</feature>
<dbReference type="EMBL" id="QZAF01000467">
    <property type="protein sequence ID" value="THV66911.1"/>
    <property type="molecule type" value="Genomic_DNA"/>
</dbReference>
<evidence type="ECO:0000256" key="13">
    <source>
        <dbReference type="PIRSR" id="PIRSR627057-1"/>
    </source>
</evidence>
<comment type="caution">
    <text evidence="18">The sequence shown here is derived from an EMBL/GenBank/DDBJ whole genome shotgun (WGS) entry which is preliminary data.</text>
</comment>
<dbReference type="GO" id="GO:0071586">
    <property type="term" value="P:CAAX-box protein processing"/>
    <property type="evidence" value="ECO:0007669"/>
    <property type="project" value="UniProtKB-UniRule"/>
</dbReference>
<evidence type="ECO:0000256" key="1">
    <source>
        <dbReference type="ARBA" id="ARBA00004477"/>
    </source>
</evidence>
<keyword evidence="5 15" id="KW-0378">Hydrolase</keyword>
<comment type="subcellular location">
    <subcellularLocation>
        <location evidence="1 15">Endoplasmic reticulum membrane</location>
        <topology evidence="1 15">Multi-pass membrane protein</topology>
    </subcellularLocation>
</comment>
<dbReference type="Pfam" id="PF01435">
    <property type="entry name" value="Peptidase_M48"/>
    <property type="match status" value="1"/>
</dbReference>
<evidence type="ECO:0000313" key="19">
    <source>
        <dbReference type="Proteomes" id="UP000304951"/>
    </source>
</evidence>
<feature type="binding site" evidence="14">
    <location>
        <position position="308"/>
    </location>
    <ligand>
        <name>Zn(2+)</name>
        <dbReference type="ChEBI" id="CHEBI:29105"/>
        <note>catalytic</note>
    </ligand>
</feature>
<feature type="transmembrane region" description="Helical" evidence="15">
    <location>
        <begin position="208"/>
        <end position="233"/>
    </location>
</feature>
<dbReference type="FunFam" id="3.30.2010.10:FF:000002">
    <property type="entry name" value="CAAX prenyl protease"/>
    <property type="match status" value="1"/>
</dbReference>
<dbReference type="EC" id="3.4.24.84" evidence="15"/>
<evidence type="ECO:0000256" key="11">
    <source>
        <dbReference type="ARBA" id="ARBA00044456"/>
    </source>
</evidence>
<comment type="catalytic activity">
    <reaction evidence="11 15">
        <text>Hydrolyzes the peptide bond -P2-(S-farnesyl or geranylgeranyl)C-P1'-P2'-P3'-COOH where P1' and P2' are amino acids with aliphatic side chains and P3' is any C-terminal residue.</text>
        <dbReference type="EC" id="3.4.24.84"/>
    </reaction>
</comment>
<keyword evidence="8 15" id="KW-1133">Transmembrane helix</keyword>
<evidence type="ECO:0000256" key="5">
    <source>
        <dbReference type="ARBA" id="ARBA00022801"/>
    </source>
</evidence>
<evidence type="ECO:0000256" key="6">
    <source>
        <dbReference type="ARBA" id="ARBA00022824"/>
    </source>
</evidence>
<evidence type="ECO:0000256" key="9">
    <source>
        <dbReference type="ARBA" id="ARBA00023049"/>
    </source>
</evidence>
<gene>
    <name evidence="18" type="ORF">D6D28_07933</name>
</gene>
<evidence type="ECO:0000256" key="12">
    <source>
        <dbReference type="ARBA" id="ARBA00060927"/>
    </source>
</evidence>
<keyword evidence="10 15" id="KW-0472">Membrane</keyword>
<dbReference type="GO" id="GO:0046872">
    <property type="term" value="F:metal ion binding"/>
    <property type="evidence" value="ECO:0007669"/>
    <property type="project" value="UniProtKB-UniRule"/>
</dbReference>
<dbReference type="InterPro" id="IPR001915">
    <property type="entry name" value="Peptidase_M48"/>
</dbReference>
<feature type="active site" evidence="13">
    <location>
        <position position="309"/>
    </location>
</feature>
<feature type="binding site" evidence="14">
    <location>
        <position position="387"/>
    </location>
    <ligand>
        <name>Zn(2+)</name>
        <dbReference type="ChEBI" id="CHEBI:29105"/>
        <note>catalytic</note>
    </ligand>
</feature>
<accession>A0A4S8S9B9</accession>
<proteinExistence type="inferred from homology"/>
<keyword evidence="7 14" id="KW-0862">Zinc</keyword>
<dbReference type="GO" id="GO:0005789">
    <property type="term" value="C:endoplasmic reticulum membrane"/>
    <property type="evidence" value="ECO:0007669"/>
    <property type="project" value="UniProtKB-SubCell"/>
</dbReference>
<comment type="function">
    <text evidence="15">Proteolytically removes the C-terminal three residues of farnesylated proteins.</text>
</comment>
<feature type="active site" description="Proton donor" evidence="13">
    <location>
        <position position="409"/>
    </location>
</feature>
<organism evidence="18 19">
    <name type="scientific">Aureobasidium pullulans</name>
    <name type="common">Black yeast</name>
    <name type="synonym">Pullularia pullulans</name>
    <dbReference type="NCBI Taxonomy" id="5580"/>
    <lineage>
        <taxon>Eukaryota</taxon>
        <taxon>Fungi</taxon>
        <taxon>Dikarya</taxon>
        <taxon>Ascomycota</taxon>
        <taxon>Pezizomycotina</taxon>
        <taxon>Dothideomycetes</taxon>
        <taxon>Dothideomycetidae</taxon>
        <taxon>Dothideales</taxon>
        <taxon>Saccotheciaceae</taxon>
        <taxon>Aureobasidium</taxon>
    </lineage>
</organism>
<dbReference type="GO" id="GO:0004222">
    <property type="term" value="F:metalloendopeptidase activity"/>
    <property type="evidence" value="ECO:0007669"/>
    <property type="project" value="UniProtKB-UniRule"/>
</dbReference>
<feature type="transmembrane region" description="Helical" evidence="15">
    <location>
        <begin position="321"/>
        <end position="340"/>
    </location>
</feature>
<reference evidence="18 19" key="1">
    <citation type="submission" date="2018-10" db="EMBL/GenBank/DDBJ databases">
        <title>Fifty Aureobasidium pullulans genomes reveal a recombining polyextremotolerant generalist.</title>
        <authorList>
            <person name="Gostincar C."/>
            <person name="Turk M."/>
            <person name="Zajc J."/>
            <person name="Gunde-Cimerman N."/>
        </authorList>
    </citation>
    <scope>NUCLEOTIDE SEQUENCE [LARGE SCALE GENOMIC DNA]</scope>
    <source>
        <strain evidence="18 19">EXF-11900</strain>
    </source>
</reference>
<feature type="domain" description="Peptidase M48" evidence="16">
    <location>
        <begin position="243"/>
        <end position="459"/>
    </location>
</feature>
<evidence type="ECO:0000259" key="17">
    <source>
        <dbReference type="Pfam" id="PF16491"/>
    </source>
</evidence>
<evidence type="ECO:0000256" key="8">
    <source>
        <dbReference type="ARBA" id="ARBA00022989"/>
    </source>
</evidence>
<keyword evidence="3 15" id="KW-0812">Transmembrane</keyword>
<comment type="cofactor">
    <cofactor evidence="14 15">
        <name>Zn(2+)</name>
        <dbReference type="ChEBI" id="CHEBI:29105"/>
    </cofactor>
    <text evidence="14 15">Binds 1 zinc ion per subunit.</text>
</comment>
<keyword evidence="9 15" id="KW-0482">Metalloprotease</keyword>
<evidence type="ECO:0000256" key="14">
    <source>
        <dbReference type="PIRSR" id="PIRSR627057-2"/>
    </source>
</evidence>
<keyword evidence="6 15" id="KW-0256">Endoplasmic reticulum</keyword>
<dbReference type="InterPro" id="IPR032456">
    <property type="entry name" value="Peptidase_M48_N"/>
</dbReference>
<evidence type="ECO:0000256" key="7">
    <source>
        <dbReference type="ARBA" id="ARBA00022833"/>
    </source>
</evidence>
<dbReference type="AlphaFoldDB" id="A0A4S8S9B9"/>
<keyword evidence="2 15" id="KW-0645">Protease</keyword>
<sequence>MHDTMDILSRLAGWLDRPGFPWKSLIISFSLGEYLLENWLAFRQYRVLQGTKVPKQLQNEVDQATFDKSQASHTYLSAYGRAKAKYGFVSGLISQVKSLAVIRYDFYPRFWALTGLALTRYLPASCQGEIAHSLLFVFASSFIETILSLPLSYYHHFVLEEKFGFNKQTIGLWVTDLLKGQALSVAFGVPLGWAFLKIIQKTGDKFFYYLWLFALGVQLFAITIYPIVIVPLFNKLTPLEPGPLKVAVEALAQRLNFPLSELQVIDGSKRSAHSNAYFTGLPWKKKIVIYDTLIEKSDTKEIEAVLAHELGHWKMGHTTKLLLISQVHLFYMFALFSVFINNQSLYNAFGFTRERPIMIGFILFNEVLAPTDSVIKLLMNIMTRKMEFEAGMLHGCMIMKIYANVLGIDNFSLKLGYSAELASSLIKLQIQNLSSMDADWMYSSFHYSHPILTERLKAVGWTSEKKVSQEKEEVLDEKTAEATGREL</sequence>
<dbReference type="PANTHER" id="PTHR10120">
    <property type="entry name" value="CAAX PRENYL PROTEASE 1"/>
    <property type="match status" value="1"/>
</dbReference>
<feature type="domain" description="CAAX prenyl protease 1 N-terminal" evidence="17">
    <location>
        <begin position="44"/>
        <end position="235"/>
    </location>
</feature>
<dbReference type="CDD" id="cd07343">
    <property type="entry name" value="M48A_Zmpste24p_like"/>
    <property type="match status" value="1"/>
</dbReference>
<evidence type="ECO:0000256" key="4">
    <source>
        <dbReference type="ARBA" id="ARBA00022723"/>
    </source>
</evidence>
<feature type="transmembrane region" description="Helical" evidence="15">
    <location>
        <begin position="134"/>
        <end position="157"/>
    </location>
</feature>
<protein>
    <recommendedName>
        <fullName evidence="15">CAAX prenyl protease</fullName>
        <ecNumber evidence="15">3.4.24.84</ecNumber>
    </recommendedName>
</protein>
<dbReference type="Gene3D" id="3.30.2010.10">
    <property type="entry name" value="Metalloproteases ('zincins'), catalytic domain"/>
    <property type="match status" value="1"/>
</dbReference>